<feature type="domain" description="Sushi" evidence="10">
    <location>
        <begin position="55"/>
        <end position="122"/>
    </location>
</feature>
<feature type="transmembrane region" description="Helical" evidence="7">
    <location>
        <begin position="135"/>
        <end position="157"/>
    </location>
</feature>
<keyword evidence="5" id="KW-1015">Disulfide bond</keyword>
<dbReference type="EC" id="3.1.3.48" evidence="2"/>
<feature type="domain" description="Tyrosine-protein phosphatase" evidence="8">
    <location>
        <begin position="254"/>
        <end position="503"/>
    </location>
</feature>
<organism evidence="11 12">
    <name type="scientific">Mytilus galloprovincialis</name>
    <name type="common">Mediterranean mussel</name>
    <dbReference type="NCBI Taxonomy" id="29158"/>
    <lineage>
        <taxon>Eukaryota</taxon>
        <taxon>Metazoa</taxon>
        <taxon>Spiralia</taxon>
        <taxon>Lophotrochozoa</taxon>
        <taxon>Mollusca</taxon>
        <taxon>Bivalvia</taxon>
        <taxon>Autobranchia</taxon>
        <taxon>Pteriomorphia</taxon>
        <taxon>Mytilida</taxon>
        <taxon>Mytiloidea</taxon>
        <taxon>Mytilidae</taxon>
        <taxon>Mytilinae</taxon>
        <taxon>Mytilus</taxon>
    </lineage>
</organism>
<dbReference type="PANTHER" id="PTHR19134">
    <property type="entry name" value="RECEPTOR-TYPE TYROSINE-PROTEIN PHOSPHATASE"/>
    <property type="match status" value="1"/>
</dbReference>
<dbReference type="SMART" id="SM00194">
    <property type="entry name" value="PTPc"/>
    <property type="match status" value="1"/>
</dbReference>
<dbReference type="FunFam" id="3.90.190.10:FF:000062">
    <property type="entry name" value="Receptor-type tyrosine-protein phosphatase kappa"/>
    <property type="match status" value="1"/>
</dbReference>
<dbReference type="PROSITE" id="PS50055">
    <property type="entry name" value="TYR_PHOSPHATASE_PTP"/>
    <property type="match status" value="1"/>
</dbReference>
<keyword evidence="11" id="KW-0675">Receptor</keyword>
<keyword evidence="7" id="KW-1133">Transmembrane helix</keyword>
<evidence type="ECO:0000256" key="5">
    <source>
        <dbReference type="ARBA" id="ARBA00023157"/>
    </source>
</evidence>
<dbReference type="PROSITE" id="PS00383">
    <property type="entry name" value="TYR_PHOSPHATASE_1"/>
    <property type="match status" value="1"/>
</dbReference>
<comment type="caution">
    <text evidence="6">Lacks conserved residue(s) required for the propagation of feature annotation.</text>
</comment>
<dbReference type="Pfam" id="PF00084">
    <property type="entry name" value="Sushi"/>
    <property type="match status" value="2"/>
</dbReference>
<feature type="domain" description="Sushi" evidence="10">
    <location>
        <begin position="1"/>
        <end position="54"/>
    </location>
</feature>
<evidence type="ECO:0000256" key="6">
    <source>
        <dbReference type="PROSITE-ProRule" id="PRU00302"/>
    </source>
</evidence>
<evidence type="ECO:0000259" key="8">
    <source>
        <dbReference type="PROSITE" id="PS50055"/>
    </source>
</evidence>
<evidence type="ECO:0000256" key="2">
    <source>
        <dbReference type="ARBA" id="ARBA00013064"/>
    </source>
</evidence>
<evidence type="ECO:0000256" key="3">
    <source>
        <dbReference type="ARBA" id="ARBA00022801"/>
    </source>
</evidence>
<dbReference type="PRINTS" id="PR00700">
    <property type="entry name" value="PRTYPHPHTASE"/>
</dbReference>
<dbReference type="Pfam" id="PF00102">
    <property type="entry name" value="Y_phosphatase"/>
    <property type="match status" value="1"/>
</dbReference>
<evidence type="ECO:0000256" key="4">
    <source>
        <dbReference type="ARBA" id="ARBA00022912"/>
    </source>
</evidence>
<dbReference type="PROSITE" id="PS50056">
    <property type="entry name" value="TYR_PHOSPHATASE_2"/>
    <property type="match status" value="1"/>
</dbReference>
<sequence length="598" mass="68341">MDQPIKLFDYHYGDNITFKCEEGYILSETLNITCLSRGNHSIGRWSDQQPICSAVVCPFPNVTDNLVLLPNQTEYRFGDRTKFDCVEDFELSSQLAAIRNCVVDECHVGRGKWTGETPFCKAKATAKQSSPMGPAIGGGIGAAVIIIVIVVVLVFIVRRRTETQKNPDELRHKESTLELDNSNIYSQVQERGSYIEKPVFESNTKNVYYNETKEENETGGYYAFSVGSQIPKEAIEVKTFYDYVEKRRGREGDIEKEFLKLKGGLQKSTDAALKPGNRLKNKYKDMYAYDETRVILDNSGYINASFIQGYGQIRKYIAAQGPLDKTVDDFWSMVWQYDCGKIVMLTNVFENGKEKCIQYWPDHEQQKTTYGSISLLLVKEDVYSDFTVRRIKLQKEKDTKTVLQFHFTAWPDKDVPKYASSLVHFRHKVNTTSTVAKGPLVVHCSAGVGRTGTYIALDYIVNEAKQRDYVEVFRSVEILRNQRVNMVQTAHQYLFLHEAVLEALMCPNSGIPCRDFPNNYKDLMRFDNNKKKHKLQIEYELLNSISSRHDEEAFSKGKSDENREKNRYSNIIPVGSEMPLLSTAVDGRNAYINAVFLP</sequence>
<dbReference type="SMART" id="SM00404">
    <property type="entry name" value="PTPc_motif"/>
    <property type="match status" value="1"/>
</dbReference>
<dbReference type="InterPro" id="IPR016130">
    <property type="entry name" value="Tyr_Pase_AS"/>
</dbReference>
<protein>
    <recommendedName>
        <fullName evidence="2">protein-tyrosine-phosphatase</fullName>
        <ecNumber evidence="2">3.1.3.48</ecNumber>
    </recommendedName>
</protein>
<keyword evidence="6" id="KW-0768">Sushi</keyword>
<comment type="similarity">
    <text evidence="1">Belongs to the protein-tyrosine phosphatase family.</text>
</comment>
<feature type="domain" description="Tyrosine specific protein phosphatases" evidence="9">
    <location>
        <begin position="423"/>
        <end position="494"/>
    </location>
</feature>
<dbReference type="Gene3D" id="2.10.70.10">
    <property type="entry name" value="Complement Module, domain 1"/>
    <property type="match status" value="2"/>
</dbReference>
<dbReference type="EMBL" id="UYJE01007874">
    <property type="protein sequence ID" value="VDI58740.1"/>
    <property type="molecule type" value="Genomic_DNA"/>
</dbReference>
<keyword evidence="4" id="KW-0904">Protein phosphatase</keyword>
<dbReference type="SUPFAM" id="SSF57535">
    <property type="entry name" value="Complement control module/SCR domain"/>
    <property type="match status" value="2"/>
</dbReference>
<dbReference type="InterPro" id="IPR035976">
    <property type="entry name" value="Sushi/SCR/CCP_sf"/>
</dbReference>
<dbReference type="InterPro" id="IPR000242">
    <property type="entry name" value="PTP_cat"/>
</dbReference>
<dbReference type="PROSITE" id="PS50923">
    <property type="entry name" value="SUSHI"/>
    <property type="match status" value="2"/>
</dbReference>
<dbReference type="SMART" id="SM00032">
    <property type="entry name" value="CCP"/>
    <property type="match status" value="2"/>
</dbReference>
<dbReference type="InterPro" id="IPR000436">
    <property type="entry name" value="Sushi_SCR_CCP_dom"/>
</dbReference>
<dbReference type="InterPro" id="IPR000387">
    <property type="entry name" value="Tyr_Pase_dom"/>
</dbReference>
<evidence type="ECO:0000313" key="12">
    <source>
        <dbReference type="Proteomes" id="UP000596742"/>
    </source>
</evidence>
<accession>A0A8B6G570</accession>
<dbReference type="InterPro" id="IPR050348">
    <property type="entry name" value="Protein-Tyr_Phosphatase"/>
</dbReference>
<reference evidence="11" key="1">
    <citation type="submission" date="2018-11" db="EMBL/GenBank/DDBJ databases">
        <authorList>
            <person name="Alioto T."/>
            <person name="Alioto T."/>
        </authorList>
    </citation>
    <scope>NUCLEOTIDE SEQUENCE</scope>
</reference>
<proteinExistence type="inferred from homology"/>
<feature type="non-terminal residue" evidence="11">
    <location>
        <position position="598"/>
    </location>
</feature>
<evidence type="ECO:0000256" key="1">
    <source>
        <dbReference type="ARBA" id="ARBA00009580"/>
    </source>
</evidence>
<dbReference type="AlphaFoldDB" id="A0A8B6G570"/>
<dbReference type="Gene3D" id="3.90.190.10">
    <property type="entry name" value="Protein tyrosine phosphatase superfamily"/>
    <property type="match status" value="2"/>
</dbReference>
<dbReference type="OrthoDB" id="10253954at2759"/>
<dbReference type="GO" id="GO:0004725">
    <property type="term" value="F:protein tyrosine phosphatase activity"/>
    <property type="evidence" value="ECO:0007669"/>
    <property type="project" value="UniProtKB-EC"/>
</dbReference>
<keyword evidence="12" id="KW-1185">Reference proteome</keyword>
<evidence type="ECO:0000259" key="9">
    <source>
        <dbReference type="PROSITE" id="PS50056"/>
    </source>
</evidence>
<dbReference type="InterPro" id="IPR003595">
    <property type="entry name" value="Tyr_Pase_cat"/>
</dbReference>
<comment type="caution">
    <text evidence="11">The sequence shown here is derived from an EMBL/GenBank/DDBJ whole genome shotgun (WGS) entry which is preliminary data.</text>
</comment>
<dbReference type="CDD" id="cd00033">
    <property type="entry name" value="CCP"/>
    <property type="match status" value="2"/>
</dbReference>
<evidence type="ECO:0000256" key="7">
    <source>
        <dbReference type="SAM" id="Phobius"/>
    </source>
</evidence>
<dbReference type="Proteomes" id="UP000596742">
    <property type="component" value="Unassembled WGS sequence"/>
</dbReference>
<dbReference type="InterPro" id="IPR029021">
    <property type="entry name" value="Prot-tyrosine_phosphatase-like"/>
</dbReference>
<keyword evidence="3 11" id="KW-0378">Hydrolase</keyword>
<evidence type="ECO:0000259" key="10">
    <source>
        <dbReference type="PROSITE" id="PS50923"/>
    </source>
</evidence>
<keyword evidence="7" id="KW-0812">Transmembrane</keyword>
<dbReference type="CDD" id="cd00047">
    <property type="entry name" value="PTPc"/>
    <property type="match status" value="1"/>
</dbReference>
<name>A0A8B6G570_MYTGA</name>
<evidence type="ECO:0000313" key="11">
    <source>
        <dbReference type="EMBL" id="VDI58740.1"/>
    </source>
</evidence>
<keyword evidence="7" id="KW-0472">Membrane</keyword>
<dbReference type="GO" id="GO:0008045">
    <property type="term" value="P:motor neuron axon guidance"/>
    <property type="evidence" value="ECO:0007669"/>
    <property type="project" value="TreeGrafter"/>
</dbReference>
<dbReference type="PANTHER" id="PTHR19134:SF562">
    <property type="entry name" value="PROTEIN-TYROSINE-PHOSPHATASE"/>
    <property type="match status" value="1"/>
</dbReference>
<dbReference type="SUPFAM" id="SSF52799">
    <property type="entry name" value="(Phosphotyrosine protein) phosphatases II"/>
    <property type="match status" value="2"/>
</dbReference>
<gene>
    <name evidence="11" type="ORF">MGAL_10B021453</name>
</gene>